<dbReference type="InterPro" id="IPR013043">
    <property type="entry name" value="DUF1595"/>
</dbReference>
<keyword evidence="9" id="KW-1185">Reference proteome</keyword>
<evidence type="ECO:0008006" key="10">
    <source>
        <dbReference type="Google" id="ProtNLM"/>
    </source>
</evidence>
<dbReference type="eggNOG" id="COG2010">
    <property type="taxonomic scope" value="Bacteria"/>
</dbReference>
<evidence type="ECO:0000259" key="4">
    <source>
        <dbReference type="Pfam" id="PF07627"/>
    </source>
</evidence>
<dbReference type="Pfam" id="PF07624">
    <property type="entry name" value="PSD2"/>
    <property type="match status" value="1"/>
</dbReference>
<dbReference type="InterPro" id="IPR011429">
    <property type="entry name" value="Cyt_c_Planctomycete-type"/>
</dbReference>
<dbReference type="AlphaFoldDB" id="B4CUT3"/>
<keyword evidence="1" id="KW-0732">Signal</keyword>
<dbReference type="STRING" id="497964.CfE428DRAFT_0446"/>
<evidence type="ECO:0000313" key="8">
    <source>
        <dbReference type="EMBL" id="EDY22321.1"/>
    </source>
</evidence>
<sequence length="913" mass="101827" precursor="true">MTVLPRLDSAAAMKLFFRCLGALALSLASVLATPANAPRVEMDQRHKVLFNDYCISCHGPKKQKGKFRVDQLDFGITTLENAERWQKILNELNAGEMPPEEAEQPPNAMKTDFLEELSQKMVAARRSLADRHGEITLRRLNRREYGNTLRALLGVDVDVTELPGDTGTGGYDTAGSNLFMSGNQFEQYLEIGHEALDEAFEWQAAASVQQKIHVEAEDTLKVIQQKYAERLDALERATRWAKAVDDAAARPENAAIVAELRKGAKNEAFFRRQWAKIPGAPAPEDYGFKTVENNADKANGALSYATKVGSGYMRPYQEAYLKMPHLDTGAYLTIQGNEVLTNENLTLSVPYSWKPIAGDYIFRVRVAATDQAPPERRFIEFGIHPRAGRVTSTHQVTGTMDHPQIIEIPVTLTRRNADDRVLFIREKGSNDDYLQARAKFGAGHAKNGIGPDFAIWVDWMELERIPNSRSGQAPALAVLGIPQDDHAKPSIAEVRAAVERFCVQAFRGVTPPQSYLDRLAGIYQMRLKAGDKHSEALKQTLAVILASPQFLYLAEPVQDDHRRPLTGPELATRLSYFLWGAPPDAALQALAEKGELLHPDVLAAQTDRLLNDPRSRGFTRPFVHQWLGLDRLDFFEFNRELHPRFDNSTKLAARQEVFETFEYLIRSGSSFRDLLKCDYVVVNPVLADYYGLPKVTSDAFQKVALPKDSPRGGLLGMAAVLAMGGNGERTSPVERGAWILRKLVDDPPPPAPANVPQIARLAGKVLTTRERLKAHQEEAQCASCHRKIDPFGLGMENFDAVGQWRTEDTYQVKDEHGKPVKGASKTWVIDASATLHKGPSFQNYFELRDIIASRSDNFARGFSKALIEYALGRSIGFRDEALADDMIARAKKNDLSIREFIHALVASNEFHSK</sequence>
<dbReference type="Pfam" id="PF07631">
    <property type="entry name" value="PSD4"/>
    <property type="match status" value="1"/>
</dbReference>
<gene>
    <name evidence="8" type="ORF">CfE428DRAFT_0446</name>
</gene>
<dbReference type="GO" id="GO:0020037">
    <property type="term" value="F:heme binding"/>
    <property type="evidence" value="ECO:0007669"/>
    <property type="project" value="InterPro"/>
</dbReference>
<feature type="domain" description="DUF1588" evidence="4">
    <location>
        <begin position="711"/>
        <end position="808"/>
    </location>
</feature>
<accession>B4CUT3</accession>
<protein>
    <recommendedName>
        <fullName evidence="10">Cytochrome c domain-containing protein</fullName>
    </recommendedName>
</protein>
<dbReference type="RefSeq" id="WP_006977773.1">
    <property type="nucleotide sequence ID" value="NZ_ABVL01000001.1"/>
</dbReference>
<evidence type="ECO:0000259" key="7">
    <source>
        <dbReference type="Pfam" id="PF07637"/>
    </source>
</evidence>
<dbReference type="Pfam" id="PF07626">
    <property type="entry name" value="PSD3"/>
    <property type="match status" value="1"/>
</dbReference>
<dbReference type="InterPro" id="IPR013042">
    <property type="entry name" value="DUF1592"/>
</dbReference>
<feature type="signal peptide" evidence="1">
    <location>
        <begin position="1"/>
        <end position="37"/>
    </location>
</feature>
<dbReference type="GO" id="GO:0009055">
    <property type="term" value="F:electron transfer activity"/>
    <property type="evidence" value="ECO:0007669"/>
    <property type="project" value="InterPro"/>
</dbReference>
<evidence type="ECO:0000259" key="6">
    <source>
        <dbReference type="Pfam" id="PF07635"/>
    </source>
</evidence>
<dbReference type="Proteomes" id="UP000005824">
    <property type="component" value="Unassembled WGS sequence"/>
</dbReference>
<name>B4CUT3_9BACT</name>
<feature type="domain" description="DUF1587" evidence="3">
    <location>
        <begin position="138"/>
        <end position="200"/>
    </location>
</feature>
<evidence type="ECO:0000259" key="3">
    <source>
        <dbReference type="Pfam" id="PF07626"/>
    </source>
</evidence>
<feature type="domain" description="DUF1592" evidence="5">
    <location>
        <begin position="565"/>
        <end position="692"/>
    </location>
</feature>
<dbReference type="SUPFAM" id="SSF46626">
    <property type="entry name" value="Cytochrome c"/>
    <property type="match status" value="1"/>
</dbReference>
<feature type="chain" id="PRO_5002802348" description="Cytochrome c domain-containing protein" evidence="1">
    <location>
        <begin position="38"/>
        <end position="913"/>
    </location>
</feature>
<evidence type="ECO:0000259" key="2">
    <source>
        <dbReference type="Pfam" id="PF07624"/>
    </source>
</evidence>
<reference evidence="8 9" key="1">
    <citation type="journal article" date="2011" name="J. Bacteriol.">
        <title>Genome sequence of Chthoniobacter flavus Ellin428, an aerobic heterotrophic soil bacterium.</title>
        <authorList>
            <person name="Kant R."/>
            <person name="van Passel M.W."/>
            <person name="Palva A."/>
            <person name="Lucas S."/>
            <person name="Lapidus A."/>
            <person name="Glavina Del Rio T."/>
            <person name="Dalin E."/>
            <person name="Tice H."/>
            <person name="Bruce D."/>
            <person name="Goodwin L."/>
            <person name="Pitluck S."/>
            <person name="Larimer F.W."/>
            <person name="Land M.L."/>
            <person name="Hauser L."/>
            <person name="Sangwan P."/>
            <person name="de Vos W.M."/>
            <person name="Janssen P.H."/>
            <person name="Smidt H."/>
        </authorList>
    </citation>
    <scope>NUCLEOTIDE SEQUENCE [LARGE SCALE GENOMIC DNA]</scope>
    <source>
        <strain evidence="8 9">Ellin428</strain>
    </source>
</reference>
<dbReference type="EMBL" id="ABVL01000001">
    <property type="protein sequence ID" value="EDY22321.1"/>
    <property type="molecule type" value="Genomic_DNA"/>
</dbReference>
<evidence type="ECO:0000259" key="5">
    <source>
        <dbReference type="Pfam" id="PF07631"/>
    </source>
</evidence>
<feature type="domain" description="DUF1585" evidence="2">
    <location>
        <begin position="838"/>
        <end position="910"/>
    </location>
</feature>
<dbReference type="Pfam" id="PF07637">
    <property type="entry name" value="PSD5"/>
    <property type="match status" value="1"/>
</dbReference>
<organism evidence="8 9">
    <name type="scientific">Chthoniobacter flavus Ellin428</name>
    <dbReference type="NCBI Taxonomy" id="497964"/>
    <lineage>
        <taxon>Bacteria</taxon>
        <taxon>Pseudomonadati</taxon>
        <taxon>Verrucomicrobiota</taxon>
        <taxon>Spartobacteria</taxon>
        <taxon>Chthoniobacterales</taxon>
        <taxon>Chthoniobacteraceae</taxon>
        <taxon>Chthoniobacter</taxon>
    </lineage>
</organism>
<dbReference type="InterPro" id="IPR013036">
    <property type="entry name" value="DUF1587"/>
</dbReference>
<dbReference type="InParanoid" id="B4CUT3"/>
<feature type="domain" description="Cytochrome C Planctomycete-type" evidence="6">
    <location>
        <begin position="54"/>
        <end position="101"/>
    </location>
</feature>
<evidence type="ECO:0000313" key="9">
    <source>
        <dbReference type="Proteomes" id="UP000005824"/>
    </source>
</evidence>
<dbReference type="InterPro" id="IPR036909">
    <property type="entry name" value="Cyt_c-like_dom_sf"/>
</dbReference>
<proteinExistence type="predicted"/>
<comment type="caution">
    <text evidence="8">The sequence shown here is derived from an EMBL/GenBank/DDBJ whole genome shotgun (WGS) entry which is preliminary data.</text>
</comment>
<dbReference type="Pfam" id="PF07635">
    <property type="entry name" value="PSCyt1"/>
    <property type="match status" value="1"/>
</dbReference>
<evidence type="ECO:0000256" key="1">
    <source>
        <dbReference type="SAM" id="SignalP"/>
    </source>
</evidence>
<dbReference type="InterPro" id="IPR011478">
    <property type="entry name" value="DUF1585"/>
</dbReference>
<feature type="domain" description="DUF1595" evidence="7">
    <location>
        <begin position="494"/>
        <end position="555"/>
    </location>
</feature>
<dbReference type="InterPro" id="IPR013039">
    <property type="entry name" value="DUF1588"/>
</dbReference>
<dbReference type="Pfam" id="PF07627">
    <property type="entry name" value="PSCyt3"/>
    <property type="match status" value="1"/>
</dbReference>